<sequence length="521" mass="56839">MSFSKPNRSAATITTNRVDPAPISGICVTCLDGCEGPCEIGRSALKGREVIYPQPFGKVTAGAEKEYPVDFSHFNIQGTCVGAIGIDPDPDKAVFPAVDCTTRLGADGSIVMDFPVFTGAVGSTDIARINWEEMAVGAAISGIIVIVGENVCGMDPHLQVRHGRVVKSPEMDRRIKTFKQWYNGRGGIIVQANVEDTRLGAIEYVIDKHGVEILELKWGQGAKDIGGEVKLPSLERALQLKERDYIGLPDPREPEAQQAFQMGGISEFERHSRLGMVTEEGFYKEVERLRHLGAKYVTLKTGAYRPADLARALKFCSVAKIDLLTIDGAGGGTGMSPWRMMNEWGIPTVHLECLAYQMCERLRAKGAYIPPIAIAGGLSLEDHIFKAIALGAPYVKAVCLGRAIMTAAMVGKTHGKLMATKMETQGKTIEEGYERLFAVGAQLKKKFGKDFNKLPAGAIGMYSYIDRLRQGLQQLMAGARKFALEHITREDLVALTREAADISGIPYVMESDREEIDRILG</sequence>
<dbReference type="CDD" id="cd02808">
    <property type="entry name" value="GltS_FMN"/>
    <property type="match status" value="1"/>
</dbReference>
<proteinExistence type="inferred from homology"/>
<dbReference type="EMBL" id="DTMF01000084">
    <property type="protein sequence ID" value="HGF33387.1"/>
    <property type="molecule type" value="Genomic_DNA"/>
</dbReference>
<dbReference type="Pfam" id="PF01645">
    <property type="entry name" value="Glu_synthase"/>
    <property type="match status" value="1"/>
</dbReference>
<comment type="similarity">
    <text evidence="1">Belongs to the glutamate synthase family.</text>
</comment>
<dbReference type="InterPro" id="IPR013785">
    <property type="entry name" value="Aldolase_TIM"/>
</dbReference>
<accession>A0A7C3Z017</accession>
<gene>
    <name evidence="3" type="ORF">ENW96_03220</name>
</gene>
<dbReference type="GO" id="GO:0006537">
    <property type="term" value="P:glutamate biosynthetic process"/>
    <property type="evidence" value="ECO:0007669"/>
    <property type="project" value="InterPro"/>
</dbReference>
<evidence type="ECO:0000256" key="1">
    <source>
        <dbReference type="ARBA" id="ARBA00009716"/>
    </source>
</evidence>
<dbReference type="Gene3D" id="3.20.20.70">
    <property type="entry name" value="Aldolase class I"/>
    <property type="match status" value="1"/>
</dbReference>
<dbReference type="SUPFAM" id="SSF51395">
    <property type="entry name" value="FMN-linked oxidoreductases"/>
    <property type="match status" value="1"/>
</dbReference>
<name>A0A7C3Z017_9BACT</name>
<dbReference type="InterPro" id="IPR002932">
    <property type="entry name" value="Glu_synthdom"/>
</dbReference>
<protein>
    <submittedName>
        <fullName evidence="3">FMN-binding glutamate synthase family protein</fullName>
    </submittedName>
</protein>
<dbReference type="AlphaFoldDB" id="A0A7C3Z017"/>
<reference evidence="3" key="1">
    <citation type="journal article" date="2020" name="mSystems">
        <title>Genome- and Community-Level Interaction Insights into Carbon Utilization and Element Cycling Functions of Hydrothermarchaeota in Hydrothermal Sediment.</title>
        <authorList>
            <person name="Zhou Z."/>
            <person name="Liu Y."/>
            <person name="Xu W."/>
            <person name="Pan J."/>
            <person name="Luo Z.H."/>
            <person name="Li M."/>
        </authorList>
    </citation>
    <scope>NUCLEOTIDE SEQUENCE [LARGE SCALE GENOMIC DNA]</scope>
    <source>
        <strain evidence="3">SpSt-897</strain>
    </source>
</reference>
<organism evidence="3">
    <name type="scientific">Desulfobacca acetoxidans</name>
    <dbReference type="NCBI Taxonomy" id="60893"/>
    <lineage>
        <taxon>Bacteria</taxon>
        <taxon>Pseudomonadati</taxon>
        <taxon>Thermodesulfobacteriota</taxon>
        <taxon>Desulfobaccia</taxon>
        <taxon>Desulfobaccales</taxon>
        <taxon>Desulfobaccaceae</taxon>
        <taxon>Desulfobacca</taxon>
    </lineage>
</organism>
<feature type="domain" description="Glutamate synthase" evidence="2">
    <location>
        <begin position="277"/>
        <end position="407"/>
    </location>
</feature>
<evidence type="ECO:0000313" key="3">
    <source>
        <dbReference type="EMBL" id="HGF33387.1"/>
    </source>
</evidence>
<evidence type="ECO:0000259" key="2">
    <source>
        <dbReference type="Pfam" id="PF01645"/>
    </source>
</evidence>
<dbReference type="GO" id="GO:0015930">
    <property type="term" value="F:glutamate synthase activity"/>
    <property type="evidence" value="ECO:0007669"/>
    <property type="project" value="InterPro"/>
</dbReference>
<comment type="caution">
    <text evidence="3">The sequence shown here is derived from an EMBL/GenBank/DDBJ whole genome shotgun (WGS) entry which is preliminary data.</text>
</comment>